<accession>A0ACA9P9W3</accession>
<reference evidence="1" key="1">
    <citation type="submission" date="2021-06" db="EMBL/GenBank/DDBJ databases">
        <authorList>
            <person name="Kallberg Y."/>
            <person name="Tangrot J."/>
            <person name="Rosling A."/>
        </authorList>
    </citation>
    <scope>NUCLEOTIDE SEQUENCE</scope>
    <source>
        <strain evidence="1">AU212A</strain>
    </source>
</reference>
<proteinExistence type="predicted"/>
<evidence type="ECO:0000313" key="2">
    <source>
        <dbReference type="Proteomes" id="UP000789860"/>
    </source>
</evidence>
<dbReference type="EMBL" id="CAJVPM010039037">
    <property type="protein sequence ID" value="CAG8699758.1"/>
    <property type="molecule type" value="Genomic_DNA"/>
</dbReference>
<comment type="caution">
    <text evidence="1">The sequence shown here is derived from an EMBL/GenBank/DDBJ whole genome shotgun (WGS) entry which is preliminary data.</text>
</comment>
<keyword evidence="2" id="KW-1185">Reference proteome</keyword>
<gene>
    <name evidence="1" type="ORF">SCALOS_LOCUS10453</name>
</gene>
<dbReference type="Proteomes" id="UP000789860">
    <property type="component" value="Unassembled WGS sequence"/>
</dbReference>
<organism evidence="1 2">
    <name type="scientific">Scutellospora calospora</name>
    <dbReference type="NCBI Taxonomy" id="85575"/>
    <lineage>
        <taxon>Eukaryota</taxon>
        <taxon>Fungi</taxon>
        <taxon>Fungi incertae sedis</taxon>
        <taxon>Mucoromycota</taxon>
        <taxon>Glomeromycotina</taxon>
        <taxon>Glomeromycetes</taxon>
        <taxon>Diversisporales</taxon>
        <taxon>Gigasporaceae</taxon>
        <taxon>Scutellospora</taxon>
    </lineage>
</organism>
<protein>
    <submittedName>
        <fullName evidence="1">1759_t:CDS:1</fullName>
    </submittedName>
</protein>
<feature type="non-terminal residue" evidence="1">
    <location>
        <position position="84"/>
    </location>
</feature>
<feature type="non-terminal residue" evidence="1">
    <location>
        <position position="1"/>
    </location>
</feature>
<name>A0ACA9P9W3_9GLOM</name>
<sequence>STNGEIPENRAYFTSVLDLNKTRLIIYGGESNQGYTHPATPTLAVLDLSSNFTWISQNVSGDFTPPSLLLHTANVVKSYMILAY</sequence>
<evidence type="ECO:0000313" key="1">
    <source>
        <dbReference type="EMBL" id="CAG8699758.1"/>
    </source>
</evidence>